<dbReference type="Proteomes" id="UP000642107">
    <property type="component" value="Unassembled WGS sequence"/>
</dbReference>
<reference evidence="4 5" key="1">
    <citation type="submission" date="2020-09" db="EMBL/GenBank/DDBJ databases">
        <title>Flavimobilis rhizosphaerae sp. nov., isolated from rhizosphere soil of Spartina alterniflora.</title>
        <authorList>
            <person name="Hanqin C."/>
        </authorList>
    </citation>
    <scope>NUCLEOTIDE SEQUENCE [LARGE SCALE GENOMIC DNA]</scope>
    <source>
        <strain evidence="4 5">GY 10621</strain>
    </source>
</reference>
<feature type="transmembrane region" description="Helical" evidence="2">
    <location>
        <begin position="155"/>
        <end position="181"/>
    </location>
</feature>
<dbReference type="InterPro" id="IPR021949">
    <property type="entry name" value="DUF3566_TM"/>
</dbReference>
<sequence>MTEKQDAAPPAITPKTPAPRPDAPAGPGPVPAPAAISATGATPTGPGSTGAVPAPASAPRPVDEHDNEHLDEEDYAPRKVRLTLSRIDPWSVMKMSFLLSIAIGIMIVVAAFVFWYALNDLGVFTSIDETIRKIVGTESELDILQYVERDRVVSLAMIIAVVDVVLMTALSTIGAFLYNVVAALVGGVHMTLTDD</sequence>
<feature type="region of interest" description="Disordered" evidence="1">
    <location>
        <begin position="1"/>
        <end position="74"/>
    </location>
</feature>
<evidence type="ECO:0000313" key="4">
    <source>
        <dbReference type="EMBL" id="MBD9699372.1"/>
    </source>
</evidence>
<evidence type="ECO:0000256" key="2">
    <source>
        <dbReference type="SAM" id="Phobius"/>
    </source>
</evidence>
<evidence type="ECO:0000259" key="3">
    <source>
        <dbReference type="Pfam" id="PF12089"/>
    </source>
</evidence>
<keyword evidence="2" id="KW-0472">Membrane</keyword>
<dbReference type="Pfam" id="PF12089">
    <property type="entry name" value="DUF3566"/>
    <property type="match status" value="1"/>
</dbReference>
<organism evidence="4 5">
    <name type="scientific">Flavimobilis rhizosphaerae</name>
    <dbReference type="NCBI Taxonomy" id="2775421"/>
    <lineage>
        <taxon>Bacteria</taxon>
        <taxon>Bacillati</taxon>
        <taxon>Actinomycetota</taxon>
        <taxon>Actinomycetes</taxon>
        <taxon>Micrococcales</taxon>
        <taxon>Jonesiaceae</taxon>
        <taxon>Flavimobilis</taxon>
    </lineage>
</organism>
<protein>
    <submittedName>
        <fullName evidence="4">DUF3566 domain-containing protein</fullName>
    </submittedName>
</protein>
<dbReference type="EMBL" id="JACZDF010000003">
    <property type="protein sequence ID" value="MBD9699372.1"/>
    <property type="molecule type" value="Genomic_DNA"/>
</dbReference>
<gene>
    <name evidence="4" type="ORF">IGS67_07695</name>
</gene>
<keyword evidence="2" id="KW-0812">Transmembrane</keyword>
<accession>A0ABR9DSR8</accession>
<evidence type="ECO:0000256" key="1">
    <source>
        <dbReference type="SAM" id="MobiDB-lite"/>
    </source>
</evidence>
<keyword evidence="2" id="KW-1133">Transmembrane helix</keyword>
<feature type="transmembrane region" description="Helical" evidence="2">
    <location>
        <begin position="96"/>
        <end position="118"/>
    </location>
</feature>
<evidence type="ECO:0000313" key="5">
    <source>
        <dbReference type="Proteomes" id="UP000642107"/>
    </source>
</evidence>
<name>A0ABR9DSR8_9MICO</name>
<proteinExistence type="predicted"/>
<feature type="compositionally biased region" description="Pro residues" evidence="1">
    <location>
        <begin position="16"/>
        <end position="32"/>
    </location>
</feature>
<comment type="caution">
    <text evidence="4">The sequence shown here is derived from an EMBL/GenBank/DDBJ whole genome shotgun (WGS) entry which is preliminary data.</text>
</comment>
<dbReference type="RefSeq" id="WP_192279356.1">
    <property type="nucleotide sequence ID" value="NZ_JACZDF010000003.1"/>
</dbReference>
<feature type="compositionally biased region" description="Low complexity" evidence="1">
    <location>
        <begin position="33"/>
        <end position="60"/>
    </location>
</feature>
<keyword evidence="5" id="KW-1185">Reference proteome</keyword>
<feature type="domain" description="DUF3566" evidence="3">
    <location>
        <begin position="77"/>
        <end position="194"/>
    </location>
</feature>